<feature type="transmembrane region" description="Helical" evidence="1">
    <location>
        <begin position="254"/>
        <end position="275"/>
    </location>
</feature>
<dbReference type="EMBL" id="MHBZ01000007">
    <property type="protein sequence ID" value="OGY12011.1"/>
    <property type="molecule type" value="Genomic_DNA"/>
</dbReference>
<feature type="transmembrane region" description="Helical" evidence="1">
    <location>
        <begin position="137"/>
        <end position="162"/>
    </location>
</feature>
<feature type="transmembrane region" description="Helical" evidence="1">
    <location>
        <begin position="87"/>
        <end position="108"/>
    </location>
</feature>
<feature type="transmembrane region" description="Helical" evidence="1">
    <location>
        <begin position="394"/>
        <end position="412"/>
    </location>
</feature>
<feature type="transmembrane region" description="Helical" evidence="1">
    <location>
        <begin position="369"/>
        <end position="387"/>
    </location>
</feature>
<dbReference type="AlphaFoldDB" id="A0A1G1V9N1"/>
<feature type="transmembrane region" description="Helical" evidence="1">
    <location>
        <begin position="115"/>
        <end position="131"/>
    </location>
</feature>
<evidence type="ECO:0000256" key="1">
    <source>
        <dbReference type="SAM" id="Phobius"/>
    </source>
</evidence>
<dbReference type="Proteomes" id="UP000178319">
    <property type="component" value="Unassembled WGS sequence"/>
</dbReference>
<comment type="caution">
    <text evidence="2">The sequence shown here is derived from an EMBL/GenBank/DDBJ whole genome shotgun (WGS) entry which is preliminary data.</text>
</comment>
<keyword evidence="1" id="KW-1133">Transmembrane helix</keyword>
<feature type="transmembrane region" description="Helical" evidence="1">
    <location>
        <begin position="214"/>
        <end position="234"/>
    </location>
</feature>
<evidence type="ECO:0000313" key="3">
    <source>
        <dbReference type="Proteomes" id="UP000178319"/>
    </source>
</evidence>
<keyword evidence="1" id="KW-0812">Transmembrane</keyword>
<gene>
    <name evidence="2" type="ORF">A3D26_00610</name>
</gene>
<evidence type="ECO:0008006" key="4">
    <source>
        <dbReference type="Google" id="ProtNLM"/>
    </source>
</evidence>
<accession>A0A1G1V9N1</accession>
<keyword evidence="1" id="KW-0472">Membrane</keyword>
<name>A0A1G1V9N1_9BACT</name>
<feature type="transmembrane region" description="Helical" evidence="1">
    <location>
        <begin position="339"/>
        <end position="357"/>
    </location>
</feature>
<feature type="transmembrane region" description="Helical" evidence="1">
    <location>
        <begin position="301"/>
        <end position="327"/>
    </location>
</feature>
<protein>
    <recommendedName>
        <fullName evidence="4">Glycosyltransferase RgtA/B/C/D-like domain-containing protein</fullName>
    </recommendedName>
</protein>
<sequence length="551" mass="63707">MVRKISLNKNILAFLILTSVILVVFYKLTQTFYQQDEWNGMGLVYSEGIKSVFPETFKPIDILIVKGRFVSSFIFYLFAKFYPLQNLPIAIFALVLHIIATMLVFFLIRKYNNNYTAAILGSSLFALNSVAHGTVTWSVIAISTVGSSIFIFWSILTFFKFIETSKSKWLLITGLLLYISLWFKETGIYLFLFFPLVSLFLKKYKFSPSAMLSYFKQFWMFLLPFLLIVGYRILELRLRTTTSNLYLTGADENFFLTLFIRAILYPLTSFSLMYVPGNYFIQFARVVIHDNYPFFADAPNFLLIAQSVALDVLALVLTIFIIFLTLLLLRKEEKEKAKIVLFWLAFSLFSFVPYIVLAKDFSYLESRYYYVPVAGGAVLLAWFLLRLRQIIGKLGFLVFIVPLSSLFILWHTNTIEAAIEEQVKLSNTRKSLMFQLAEQLPTLSSQKNVFYITSDKNYWADTNMLPFQQGSGYTLMVLYYNSGKIPKSFLKDGFLFEIGSQGYKESDNMGFGFFTDKKELEKAVTNYNLPPSSILHLQYLWQDNKLVRVGD</sequence>
<reference evidence="2 3" key="1">
    <citation type="journal article" date="2016" name="Nat. Commun.">
        <title>Thousands of microbial genomes shed light on interconnected biogeochemical processes in an aquifer system.</title>
        <authorList>
            <person name="Anantharaman K."/>
            <person name="Brown C.T."/>
            <person name="Hug L.A."/>
            <person name="Sharon I."/>
            <person name="Castelle C.J."/>
            <person name="Probst A.J."/>
            <person name="Thomas B.C."/>
            <person name="Singh A."/>
            <person name="Wilkins M.J."/>
            <person name="Karaoz U."/>
            <person name="Brodie E.L."/>
            <person name="Williams K.H."/>
            <person name="Hubbard S.S."/>
            <person name="Banfield J.F."/>
        </authorList>
    </citation>
    <scope>NUCLEOTIDE SEQUENCE [LARGE SCALE GENOMIC DNA]</scope>
</reference>
<proteinExistence type="predicted"/>
<feature type="transmembrane region" description="Helical" evidence="1">
    <location>
        <begin position="12"/>
        <end position="33"/>
    </location>
</feature>
<organism evidence="2 3">
    <name type="scientific">Candidatus Blackburnbacteria bacterium RIFCSPHIGHO2_02_FULL_44_20</name>
    <dbReference type="NCBI Taxonomy" id="1797516"/>
    <lineage>
        <taxon>Bacteria</taxon>
        <taxon>Candidatus Blackburniibacteriota</taxon>
    </lineage>
</organism>
<feature type="transmembrane region" description="Helical" evidence="1">
    <location>
        <begin position="169"/>
        <end position="194"/>
    </location>
</feature>
<dbReference type="STRING" id="1797516.A3D26_00610"/>
<evidence type="ECO:0000313" key="2">
    <source>
        <dbReference type="EMBL" id="OGY12011.1"/>
    </source>
</evidence>